<evidence type="ECO:0000313" key="2">
    <source>
        <dbReference type="EMBL" id="KAG8094827.1"/>
    </source>
</evidence>
<accession>A0A8J6BSG4</accession>
<reference evidence="2" key="1">
    <citation type="journal article" date="2021" name="bioRxiv">
        <title>Whole Genome Assembly and Annotation of Northern Wild Rice, Zizania palustris L., Supports a Whole Genome Duplication in the Zizania Genus.</title>
        <authorList>
            <person name="Haas M."/>
            <person name="Kono T."/>
            <person name="Macchietto M."/>
            <person name="Millas R."/>
            <person name="McGilp L."/>
            <person name="Shao M."/>
            <person name="Duquette J."/>
            <person name="Hirsch C.N."/>
            <person name="Kimball J."/>
        </authorList>
    </citation>
    <scope>NUCLEOTIDE SEQUENCE</scope>
    <source>
        <tissue evidence="2">Fresh leaf tissue</tissue>
    </source>
</reference>
<dbReference type="AlphaFoldDB" id="A0A8J6BSG4"/>
<evidence type="ECO:0000256" key="1">
    <source>
        <dbReference type="SAM" id="MobiDB-lite"/>
    </source>
</evidence>
<dbReference type="Proteomes" id="UP000729402">
    <property type="component" value="Unassembled WGS sequence"/>
</dbReference>
<sequence length="77" mass="7916">MDAGVKRAAPVGASAAAAKRAKESVSSQMGVGSKLKPCTKFFSLPYPLSPLPPRWLGVVVPSCLCAVVDCLCVATKP</sequence>
<feature type="compositionally biased region" description="Low complexity" evidence="1">
    <location>
        <begin position="1"/>
        <end position="18"/>
    </location>
</feature>
<feature type="region of interest" description="Disordered" evidence="1">
    <location>
        <begin position="1"/>
        <end position="23"/>
    </location>
</feature>
<dbReference type="EMBL" id="JAAALK010000080">
    <property type="protein sequence ID" value="KAG8094827.1"/>
    <property type="molecule type" value="Genomic_DNA"/>
</dbReference>
<name>A0A8J6BSG4_ZIZPA</name>
<proteinExistence type="predicted"/>
<protein>
    <submittedName>
        <fullName evidence="2">Uncharacterized protein</fullName>
    </submittedName>
</protein>
<evidence type="ECO:0000313" key="3">
    <source>
        <dbReference type="Proteomes" id="UP000729402"/>
    </source>
</evidence>
<comment type="caution">
    <text evidence="2">The sequence shown here is derived from an EMBL/GenBank/DDBJ whole genome shotgun (WGS) entry which is preliminary data.</text>
</comment>
<keyword evidence="3" id="KW-1185">Reference proteome</keyword>
<reference evidence="2" key="2">
    <citation type="submission" date="2021-02" db="EMBL/GenBank/DDBJ databases">
        <authorList>
            <person name="Kimball J.A."/>
            <person name="Haas M.W."/>
            <person name="Macchietto M."/>
            <person name="Kono T."/>
            <person name="Duquette J."/>
            <person name="Shao M."/>
        </authorList>
    </citation>
    <scope>NUCLEOTIDE SEQUENCE</scope>
    <source>
        <tissue evidence="2">Fresh leaf tissue</tissue>
    </source>
</reference>
<organism evidence="2 3">
    <name type="scientific">Zizania palustris</name>
    <name type="common">Northern wild rice</name>
    <dbReference type="NCBI Taxonomy" id="103762"/>
    <lineage>
        <taxon>Eukaryota</taxon>
        <taxon>Viridiplantae</taxon>
        <taxon>Streptophyta</taxon>
        <taxon>Embryophyta</taxon>
        <taxon>Tracheophyta</taxon>
        <taxon>Spermatophyta</taxon>
        <taxon>Magnoliopsida</taxon>
        <taxon>Liliopsida</taxon>
        <taxon>Poales</taxon>
        <taxon>Poaceae</taxon>
        <taxon>BOP clade</taxon>
        <taxon>Oryzoideae</taxon>
        <taxon>Oryzeae</taxon>
        <taxon>Zizaniinae</taxon>
        <taxon>Zizania</taxon>
    </lineage>
</organism>
<gene>
    <name evidence="2" type="ORF">GUJ93_ZPchr0012g21238</name>
</gene>